<keyword evidence="2" id="KW-1185">Reference proteome</keyword>
<organism evidence="1 2">
    <name type="scientific">Rangifer tarandus platyrhynchus</name>
    <name type="common">Svalbard reindeer</name>
    <dbReference type="NCBI Taxonomy" id="3082113"/>
    <lineage>
        <taxon>Eukaryota</taxon>
        <taxon>Metazoa</taxon>
        <taxon>Chordata</taxon>
        <taxon>Craniata</taxon>
        <taxon>Vertebrata</taxon>
        <taxon>Euteleostomi</taxon>
        <taxon>Mammalia</taxon>
        <taxon>Eutheria</taxon>
        <taxon>Laurasiatheria</taxon>
        <taxon>Artiodactyla</taxon>
        <taxon>Ruminantia</taxon>
        <taxon>Pecora</taxon>
        <taxon>Cervidae</taxon>
        <taxon>Odocoileinae</taxon>
        <taxon>Rangifer</taxon>
    </lineage>
</organism>
<protein>
    <submittedName>
        <fullName evidence="1">Uncharacterized protein</fullName>
    </submittedName>
</protein>
<name>A0ABN8XTT4_RANTA</name>
<evidence type="ECO:0000313" key="1">
    <source>
        <dbReference type="EMBL" id="CAI9152745.1"/>
    </source>
</evidence>
<sequence length="73" mass="8235">MTPLALLCENAVENGNAAVLGGLGAWPHSPWHLEVWLWKEVPSVVRKESVFIVWIVSLTVENRSDRKMHSDEV</sequence>
<accession>A0ABN8XTT4</accession>
<dbReference type="Proteomes" id="UP001176941">
    <property type="component" value="Chromosome 10"/>
</dbReference>
<dbReference type="EMBL" id="OX459946">
    <property type="protein sequence ID" value="CAI9152745.1"/>
    <property type="molecule type" value="Genomic_DNA"/>
</dbReference>
<proteinExistence type="predicted"/>
<evidence type="ECO:0000313" key="2">
    <source>
        <dbReference type="Proteomes" id="UP001176941"/>
    </source>
</evidence>
<reference evidence="1" key="1">
    <citation type="submission" date="2023-04" db="EMBL/GenBank/DDBJ databases">
        <authorList>
            <consortium name="ELIXIR-Norway"/>
        </authorList>
    </citation>
    <scope>NUCLEOTIDE SEQUENCE [LARGE SCALE GENOMIC DNA]</scope>
</reference>
<gene>
    <name evidence="1" type="ORF">MRATA1EN1_LOCUS1707</name>
</gene>